<accession>A0A6I8MBJ7</accession>
<feature type="transmembrane region" description="Helical" evidence="2">
    <location>
        <begin position="46"/>
        <end position="65"/>
    </location>
</feature>
<sequence length="147" mass="15543">MTQTGGPQYPDPTRPVPPQAGMPQAGMPGPPQPPAAPKKSKRRQKIVLTVFLIVVAGILALVWVATRSNGENAQVGNCVTESGENYVKIVDCGTPEATLKVVARVEDKTQIEAQISACTPYPDADSVFWEGKEGETGVVLCLAKTGK</sequence>
<dbReference type="Proteomes" id="UP000399805">
    <property type="component" value="Unassembled WGS sequence"/>
</dbReference>
<evidence type="ECO:0000256" key="1">
    <source>
        <dbReference type="SAM" id="MobiDB-lite"/>
    </source>
</evidence>
<gene>
    <name evidence="3" type="ORF">AA23TX_09850</name>
</gene>
<protein>
    <recommendedName>
        <fullName evidence="5">Septum formation-related domain-containing protein</fullName>
    </recommendedName>
</protein>
<proteinExistence type="predicted"/>
<reference evidence="3 4" key="1">
    <citation type="submission" date="2019-09" db="EMBL/GenBank/DDBJ databases">
        <authorList>
            <person name="Leyn A S."/>
        </authorList>
    </citation>
    <scope>NUCLEOTIDE SEQUENCE [LARGE SCALE GENOMIC DNA]</scope>
    <source>
        <strain evidence="3">AA231_1</strain>
    </source>
</reference>
<evidence type="ECO:0000313" key="4">
    <source>
        <dbReference type="Proteomes" id="UP000399805"/>
    </source>
</evidence>
<organism evidence="3 4">
    <name type="scientific">Amycolatopsis camponoti</name>
    <dbReference type="NCBI Taxonomy" id="2606593"/>
    <lineage>
        <taxon>Bacteria</taxon>
        <taxon>Bacillati</taxon>
        <taxon>Actinomycetota</taxon>
        <taxon>Actinomycetes</taxon>
        <taxon>Pseudonocardiales</taxon>
        <taxon>Pseudonocardiaceae</taxon>
        <taxon>Amycolatopsis</taxon>
    </lineage>
</organism>
<feature type="region of interest" description="Disordered" evidence="1">
    <location>
        <begin position="1"/>
        <end position="41"/>
    </location>
</feature>
<dbReference type="RefSeq" id="WP_155549732.1">
    <property type="nucleotide sequence ID" value="NZ_CABVGP010000004.1"/>
</dbReference>
<keyword evidence="2" id="KW-0472">Membrane</keyword>
<name>A0A6I8MBJ7_9PSEU</name>
<keyword evidence="4" id="KW-1185">Reference proteome</keyword>
<feature type="compositionally biased region" description="Pro residues" evidence="1">
    <location>
        <begin position="9"/>
        <end position="20"/>
    </location>
</feature>
<keyword evidence="2" id="KW-1133">Transmembrane helix</keyword>
<evidence type="ECO:0008006" key="5">
    <source>
        <dbReference type="Google" id="ProtNLM"/>
    </source>
</evidence>
<keyword evidence="2" id="KW-0812">Transmembrane</keyword>
<evidence type="ECO:0000256" key="2">
    <source>
        <dbReference type="SAM" id="Phobius"/>
    </source>
</evidence>
<dbReference type="EMBL" id="CABVGP010000004">
    <property type="protein sequence ID" value="VVJ25100.1"/>
    <property type="molecule type" value="Genomic_DNA"/>
</dbReference>
<dbReference type="AlphaFoldDB" id="A0A6I8MBJ7"/>
<evidence type="ECO:0000313" key="3">
    <source>
        <dbReference type="EMBL" id="VVJ25100.1"/>
    </source>
</evidence>